<evidence type="ECO:0000313" key="2">
    <source>
        <dbReference type="Proteomes" id="UP000757461"/>
    </source>
</evidence>
<dbReference type="Proteomes" id="UP000757461">
    <property type="component" value="Unassembled WGS sequence"/>
</dbReference>
<accession>A0A930HXT9</accession>
<dbReference type="AlphaFoldDB" id="A0A930HXT9"/>
<dbReference type="Pfam" id="PF19555">
    <property type="entry name" value="DUF6078"/>
    <property type="match status" value="1"/>
</dbReference>
<name>A0A930HXT9_9BACT</name>
<reference evidence="1" key="1">
    <citation type="submission" date="2020-04" db="EMBL/GenBank/DDBJ databases">
        <title>Deep metagenomics examines the oral microbiome during advanced dental caries in children, revealing novel taxa and co-occurrences with host molecules.</title>
        <authorList>
            <person name="Baker J.L."/>
            <person name="Morton J.T."/>
            <person name="Dinis M."/>
            <person name="Alvarez R."/>
            <person name="Tran N.C."/>
            <person name="Knight R."/>
            <person name="Edlund A."/>
        </authorList>
    </citation>
    <scope>NUCLEOTIDE SEQUENCE</scope>
    <source>
        <strain evidence="1">JCVI_25_bin.9</strain>
    </source>
</reference>
<dbReference type="EMBL" id="JABZSQ010000005">
    <property type="protein sequence ID" value="MBF1414074.1"/>
    <property type="molecule type" value="Genomic_DNA"/>
</dbReference>
<gene>
    <name evidence="1" type="ORF">HXN33_00715</name>
</gene>
<protein>
    <submittedName>
        <fullName evidence="1">Uncharacterized protein</fullName>
    </submittedName>
</protein>
<organism evidence="1 2">
    <name type="scientific">Prevotella histicola</name>
    <dbReference type="NCBI Taxonomy" id="470565"/>
    <lineage>
        <taxon>Bacteria</taxon>
        <taxon>Pseudomonadati</taxon>
        <taxon>Bacteroidota</taxon>
        <taxon>Bacteroidia</taxon>
        <taxon>Bacteroidales</taxon>
        <taxon>Prevotellaceae</taxon>
        <taxon>Prevotella</taxon>
    </lineage>
</organism>
<evidence type="ECO:0000313" key="1">
    <source>
        <dbReference type="EMBL" id="MBF1414074.1"/>
    </source>
</evidence>
<dbReference type="InterPro" id="IPR045724">
    <property type="entry name" value="DUF6078"/>
</dbReference>
<proteinExistence type="predicted"/>
<comment type="caution">
    <text evidence="1">The sequence shown here is derived from an EMBL/GenBank/DDBJ whole genome shotgun (WGS) entry which is preliminary data.</text>
</comment>
<dbReference type="RefSeq" id="WP_219523834.1">
    <property type="nucleotide sequence ID" value="NZ_JABZSL010000007.1"/>
</dbReference>
<sequence length="142" mass="16161">MKNKNHYQEAPEHYLLCYNTTCGKAKTCLHQLVACAGINKDAIVECVNPAVNEGENCTYYQQDHIVQMAYGMKQTFKKVLASDITSMRSTLITYFGNGSYYARRNGEKAITPAEQEYISSVFRDYGYAEGATFDSYKDEVEW</sequence>